<sequence>MWMRFWKEEQCAKPSVWPPDSTTRSLVDSPRPWNACFSCSKLAVGPGSVLVSFARDTRPSRRPTGTTHDGPPDCIMQPNHAIFFLVLLFFVTQVLLLLLPL</sequence>
<keyword evidence="1" id="KW-1133">Transmembrane helix</keyword>
<name>A0A0A9DCH8_ARUDO</name>
<accession>A0A0A9DCH8</accession>
<dbReference type="AlphaFoldDB" id="A0A0A9DCH8"/>
<proteinExistence type="predicted"/>
<reference evidence="2" key="1">
    <citation type="submission" date="2014-09" db="EMBL/GenBank/DDBJ databases">
        <authorList>
            <person name="Magalhaes I.L.F."/>
            <person name="Oliveira U."/>
            <person name="Santos F.R."/>
            <person name="Vidigal T.H.D.A."/>
            <person name="Brescovit A.D."/>
            <person name="Santos A.J."/>
        </authorList>
    </citation>
    <scope>NUCLEOTIDE SEQUENCE</scope>
    <source>
        <tissue evidence="2">Shoot tissue taken approximately 20 cm above the soil surface</tissue>
    </source>
</reference>
<keyword evidence="1" id="KW-0472">Membrane</keyword>
<evidence type="ECO:0000313" key="2">
    <source>
        <dbReference type="EMBL" id="JAD83360.1"/>
    </source>
</evidence>
<feature type="transmembrane region" description="Helical" evidence="1">
    <location>
        <begin position="81"/>
        <end position="99"/>
    </location>
</feature>
<organism evidence="2">
    <name type="scientific">Arundo donax</name>
    <name type="common">Giant reed</name>
    <name type="synonym">Donax arundinaceus</name>
    <dbReference type="NCBI Taxonomy" id="35708"/>
    <lineage>
        <taxon>Eukaryota</taxon>
        <taxon>Viridiplantae</taxon>
        <taxon>Streptophyta</taxon>
        <taxon>Embryophyta</taxon>
        <taxon>Tracheophyta</taxon>
        <taxon>Spermatophyta</taxon>
        <taxon>Magnoliopsida</taxon>
        <taxon>Liliopsida</taxon>
        <taxon>Poales</taxon>
        <taxon>Poaceae</taxon>
        <taxon>PACMAD clade</taxon>
        <taxon>Arundinoideae</taxon>
        <taxon>Arundineae</taxon>
        <taxon>Arundo</taxon>
    </lineage>
</organism>
<evidence type="ECO:0000256" key="1">
    <source>
        <dbReference type="SAM" id="Phobius"/>
    </source>
</evidence>
<protein>
    <submittedName>
        <fullName evidence="2">Uncharacterized protein</fullName>
    </submittedName>
</protein>
<dbReference type="EMBL" id="GBRH01214535">
    <property type="protein sequence ID" value="JAD83360.1"/>
    <property type="molecule type" value="Transcribed_RNA"/>
</dbReference>
<reference evidence="2" key="2">
    <citation type="journal article" date="2015" name="Data Brief">
        <title>Shoot transcriptome of the giant reed, Arundo donax.</title>
        <authorList>
            <person name="Barrero R.A."/>
            <person name="Guerrero F.D."/>
            <person name="Moolhuijzen P."/>
            <person name="Goolsby J.A."/>
            <person name="Tidwell J."/>
            <person name="Bellgard S.E."/>
            <person name="Bellgard M.I."/>
        </authorList>
    </citation>
    <scope>NUCLEOTIDE SEQUENCE</scope>
    <source>
        <tissue evidence="2">Shoot tissue taken approximately 20 cm above the soil surface</tissue>
    </source>
</reference>
<keyword evidence="1" id="KW-0812">Transmembrane</keyword>